<comment type="caution">
    <text evidence="1">The sequence shown here is derived from an EMBL/GenBank/DDBJ whole genome shotgun (WGS) entry which is preliminary data.</text>
</comment>
<proteinExistence type="predicted"/>
<name>A0A2M9XI80_9LEPT</name>
<dbReference type="OrthoDB" id="332052at2"/>
<gene>
    <name evidence="1" type="ORF">CH357_02280</name>
</gene>
<keyword evidence="2" id="KW-1185">Reference proteome</keyword>
<protein>
    <submittedName>
        <fullName evidence="1">Uncharacterized protein</fullName>
    </submittedName>
</protein>
<dbReference type="Proteomes" id="UP000232196">
    <property type="component" value="Unassembled WGS sequence"/>
</dbReference>
<sequence length="69" mass="7959">MEFSGSKMQLLAVTDLNEEEAELTQAQSKHYTCKGCGKETPNLFQYDLCRDCLNLTFRRLIKVIDSVRK</sequence>
<reference evidence="1 2" key="1">
    <citation type="submission" date="2017-07" db="EMBL/GenBank/DDBJ databases">
        <title>Leptospira spp. isolated from tropical soils.</title>
        <authorList>
            <person name="Thibeaux R."/>
            <person name="Iraola G."/>
            <person name="Ferres I."/>
            <person name="Bierque E."/>
            <person name="Girault D."/>
            <person name="Soupe-Gilbert M.-E."/>
            <person name="Picardeau M."/>
            <person name="Goarant C."/>
        </authorList>
    </citation>
    <scope>NUCLEOTIDE SEQUENCE [LARGE SCALE GENOMIC DNA]</scope>
    <source>
        <strain evidence="1 2">MCA1-C-A1</strain>
    </source>
</reference>
<dbReference type="EMBL" id="NPDN01000001">
    <property type="protein sequence ID" value="PJZ27398.1"/>
    <property type="molecule type" value="Genomic_DNA"/>
</dbReference>
<evidence type="ECO:0000313" key="2">
    <source>
        <dbReference type="Proteomes" id="UP000232196"/>
    </source>
</evidence>
<accession>A0A2M9XI80</accession>
<evidence type="ECO:0000313" key="1">
    <source>
        <dbReference type="EMBL" id="PJZ27398.1"/>
    </source>
</evidence>
<organism evidence="1 2">
    <name type="scientific">Leptospira hartskeerlii</name>
    <dbReference type="NCBI Taxonomy" id="2023177"/>
    <lineage>
        <taxon>Bacteria</taxon>
        <taxon>Pseudomonadati</taxon>
        <taxon>Spirochaetota</taxon>
        <taxon>Spirochaetia</taxon>
        <taxon>Leptospirales</taxon>
        <taxon>Leptospiraceae</taxon>
        <taxon>Leptospira</taxon>
    </lineage>
</organism>
<dbReference type="AlphaFoldDB" id="A0A2M9XI80"/>